<dbReference type="Pfam" id="PF00696">
    <property type="entry name" value="AA_kinase"/>
    <property type="match status" value="1"/>
</dbReference>
<sequence>MKVIKFGGSSLADATHFNDVIQILQMDRQRRVVVVSAPGKRNENDEKVTDLLIDYARAHGKTQRSIGQQIIDRYQEIATAFDISAAQFKPLADQILALPTTSFRGPAFRMAAFKAHGEKLNAQLLALVLNTQGLAARYVDPHELGLIATQEPNNATILAQTYTHLAVARQELLAEDKLWVVPGFFAYTTSGHLVTFSRGGSDITGAILARGLHATEYENFTDVDSIYAANPNVVANPAPITKMSYVEMRELSYAGFSVFHDEAIIPAIEGQVPICVKNTNHPSVPGTLIVPTNQSQPKRLITGVASSKRFAALYLHRYLLNREVGFTLKLLKILFRYHISYEHMPSGIDDLTIIFDRNQIPADVLPHLLADIKETLQPDRLQWIDDYAILMVVGEGMRNQVGVIDRILHPLATHHIGVQMINQGASRISIMIGVREAQADDAVRLIYNDFFNQPVSLPLRQPAQEVTHG</sequence>
<gene>
    <name evidence="15" type="ORF">FD35_GL002659</name>
</gene>
<dbReference type="NCBIfam" id="TIGR00657">
    <property type="entry name" value="asp_kinases"/>
    <property type="match status" value="1"/>
</dbReference>
<comment type="caution">
    <text evidence="15">The sequence shown here is derived from an EMBL/GenBank/DDBJ whole genome shotgun (WGS) entry which is preliminary data.</text>
</comment>
<dbReference type="UniPathway" id="UPA00034">
    <property type="reaction ID" value="UER00015"/>
</dbReference>
<keyword evidence="12" id="KW-0028">Amino-acid biosynthesis</keyword>
<dbReference type="SUPFAM" id="SSF55021">
    <property type="entry name" value="ACT-like"/>
    <property type="match status" value="2"/>
</dbReference>
<dbReference type="InterPro" id="IPR035804">
    <property type="entry name" value="AKIII_YclM_N"/>
</dbReference>
<comment type="pathway">
    <text evidence="12">Amino-acid biosynthesis; L-methionine biosynthesis via de novo pathway; L-homoserine from L-aspartate: step 1/3.</text>
</comment>
<comment type="function">
    <text evidence="1">Catalyzes the phosphorylation of the beta-carboxyl group of aspartic acid with ATP to yield 4-phospho-L-aspartate, which is involved in the branched biosynthetic pathway leading to the biosynthesis of amino acids threonine, isoleucine and methionine.</text>
</comment>
<keyword evidence="16" id="KW-1185">Reference proteome</keyword>
<dbReference type="EC" id="2.7.2.4" evidence="11"/>
<name>A0A0R1RCI0_9LACO</name>
<keyword evidence="4 11" id="KW-0808">Transferase</keyword>
<keyword evidence="8" id="KW-0220">Diaminopimelate biosynthesis</keyword>
<proteinExistence type="inferred from homology"/>
<evidence type="ECO:0000256" key="10">
    <source>
        <dbReference type="PIRSR" id="PIRSR000726-1"/>
    </source>
</evidence>
<dbReference type="GO" id="GO:0009088">
    <property type="term" value="P:threonine biosynthetic process"/>
    <property type="evidence" value="ECO:0007669"/>
    <property type="project" value="UniProtKB-UniPathway"/>
</dbReference>
<dbReference type="UniPathway" id="UPA00050">
    <property type="reaction ID" value="UER00461"/>
</dbReference>
<dbReference type="InterPro" id="IPR001048">
    <property type="entry name" value="Asp/Glu/Uridylate_kinase"/>
</dbReference>
<evidence type="ECO:0000259" key="14">
    <source>
        <dbReference type="Pfam" id="PF22468"/>
    </source>
</evidence>
<dbReference type="GO" id="GO:0019877">
    <property type="term" value="P:diaminopimelate biosynthetic process"/>
    <property type="evidence" value="ECO:0007669"/>
    <property type="project" value="UniProtKB-KW"/>
</dbReference>
<dbReference type="PATRIC" id="fig|1114972.6.peg.2725"/>
<comment type="pathway">
    <text evidence="12">Amino-acid biosynthesis; L-threonine biosynthesis; L-threonine from L-aspartate: step 1/5.</text>
</comment>
<evidence type="ECO:0000256" key="6">
    <source>
        <dbReference type="ARBA" id="ARBA00022777"/>
    </source>
</evidence>
<dbReference type="CDD" id="cd04245">
    <property type="entry name" value="AAK_AKiii-YclM-BS"/>
    <property type="match status" value="1"/>
</dbReference>
<protein>
    <recommendedName>
        <fullName evidence="11">Aspartokinase</fullName>
        <ecNumber evidence="11">2.7.2.4</ecNumber>
    </recommendedName>
</protein>
<evidence type="ECO:0000256" key="9">
    <source>
        <dbReference type="ARBA" id="ARBA00047872"/>
    </source>
</evidence>
<dbReference type="eggNOG" id="COG0527">
    <property type="taxonomic scope" value="Bacteria"/>
</dbReference>
<comment type="pathway">
    <text evidence="2 12">Amino-acid biosynthesis; L-lysine biosynthesis via DAP pathway; (S)-tetrahydrodipicolinate from L-aspartate: step 1/4.</text>
</comment>
<dbReference type="GO" id="GO:0004072">
    <property type="term" value="F:aspartate kinase activity"/>
    <property type="evidence" value="ECO:0007669"/>
    <property type="project" value="UniProtKB-EC"/>
</dbReference>
<evidence type="ECO:0000256" key="12">
    <source>
        <dbReference type="RuleBase" id="RU004249"/>
    </source>
</evidence>
<dbReference type="RefSeq" id="WP_017260852.1">
    <property type="nucleotide sequence ID" value="NZ_AUAW01000009.1"/>
</dbReference>
<keyword evidence="5 10" id="KW-0547">Nucleotide-binding</keyword>
<evidence type="ECO:0000256" key="8">
    <source>
        <dbReference type="ARBA" id="ARBA00022915"/>
    </source>
</evidence>
<keyword evidence="7 10" id="KW-0067">ATP-binding</keyword>
<comment type="similarity">
    <text evidence="3 11">Belongs to the aspartokinase family.</text>
</comment>
<dbReference type="GO" id="GO:0009090">
    <property type="term" value="P:homoserine biosynthetic process"/>
    <property type="evidence" value="ECO:0007669"/>
    <property type="project" value="TreeGrafter"/>
</dbReference>
<evidence type="ECO:0000256" key="11">
    <source>
        <dbReference type="RuleBase" id="RU003448"/>
    </source>
</evidence>
<dbReference type="InterPro" id="IPR036393">
    <property type="entry name" value="AceGlu_kinase-like_sf"/>
</dbReference>
<dbReference type="Gene3D" id="3.40.1160.10">
    <property type="entry name" value="Acetylglutamate kinase-like"/>
    <property type="match status" value="1"/>
</dbReference>
<reference evidence="15 16" key="1">
    <citation type="journal article" date="2015" name="Genome Announc.">
        <title>Expanding the biotechnology potential of lactobacilli through comparative genomics of 213 strains and associated genera.</title>
        <authorList>
            <person name="Sun Z."/>
            <person name="Harris H.M."/>
            <person name="McCann A."/>
            <person name="Guo C."/>
            <person name="Argimon S."/>
            <person name="Zhang W."/>
            <person name="Yang X."/>
            <person name="Jeffery I.B."/>
            <person name="Cooney J.C."/>
            <person name="Kagawa T.F."/>
            <person name="Liu W."/>
            <person name="Song Y."/>
            <person name="Salvetti E."/>
            <person name="Wrobel A."/>
            <person name="Rasinkangas P."/>
            <person name="Parkhill J."/>
            <person name="Rea M.C."/>
            <person name="O'Sullivan O."/>
            <person name="Ritari J."/>
            <person name="Douillard F.P."/>
            <person name="Paul Ross R."/>
            <person name="Yang R."/>
            <person name="Briner A.E."/>
            <person name="Felis G.E."/>
            <person name="de Vos W.M."/>
            <person name="Barrangou R."/>
            <person name="Klaenhammer T.R."/>
            <person name="Caufield P.W."/>
            <person name="Cui Y."/>
            <person name="Zhang H."/>
            <person name="O'Toole P.W."/>
        </authorList>
    </citation>
    <scope>NUCLEOTIDE SEQUENCE [LARGE SCALE GENOMIC DNA]</scope>
    <source>
        <strain evidence="15 16">DSM 15814</strain>
    </source>
</reference>
<dbReference type="PANTHER" id="PTHR21499">
    <property type="entry name" value="ASPARTATE KINASE"/>
    <property type="match status" value="1"/>
</dbReference>
<keyword evidence="6 11" id="KW-0418">Kinase</keyword>
<comment type="catalytic activity">
    <reaction evidence="9 11">
        <text>L-aspartate + ATP = 4-phospho-L-aspartate + ADP</text>
        <dbReference type="Rhea" id="RHEA:23776"/>
        <dbReference type="ChEBI" id="CHEBI:29991"/>
        <dbReference type="ChEBI" id="CHEBI:30616"/>
        <dbReference type="ChEBI" id="CHEBI:57535"/>
        <dbReference type="ChEBI" id="CHEBI:456216"/>
        <dbReference type="EC" id="2.7.2.4"/>
    </reaction>
</comment>
<dbReference type="InterPro" id="IPR045865">
    <property type="entry name" value="ACT-like_dom_sf"/>
</dbReference>
<organism evidence="15 16">
    <name type="scientific">Furfurilactobacillus rossiae DSM 15814</name>
    <dbReference type="NCBI Taxonomy" id="1114972"/>
    <lineage>
        <taxon>Bacteria</taxon>
        <taxon>Bacillati</taxon>
        <taxon>Bacillota</taxon>
        <taxon>Bacilli</taxon>
        <taxon>Lactobacillales</taxon>
        <taxon>Lactobacillaceae</taxon>
        <taxon>Furfurilactobacillus</taxon>
    </lineage>
</organism>
<evidence type="ECO:0000313" key="15">
    <source>
        <dbReference type="EMBL" id="KRL54321.1"/>
    </source>
</evidence>
<dbReference type="CDD" id="cd04911">
    <property type="entry name" value="ACT_AKiii-YclM-BS_1"/>
    <property type="match status" value="1"/>
</dbReference>
<evidence type="ECO:0000259" key="13">
    <source>
        <dbReference type="Pfam" id="PF00696"/>
    </source>
</evidence>
<dbReference type="PANTHER" id="PTHR21499:SF67">
    <property type="entry name" value="ASPARTOKINASE 3"/>
    <property type="match status" value="1"/>
</dbReference>
<feature type="domain" description="Aspartokinase ACT" evidence="14">
    <location>
        <begin position="391"/>
        <end position="450"/>
    </location>
</feature>
<dbReference type="UniPathway" id="UPA00051">
    <property type="reaction ID" value="UER00462"/>
</dbReference>
<dbReference type="Proteomes" id="UP000051999">
    <property type="component" value="Unassembled WGS sequence"/>
</dbReference>
<dbReference type="InterPro" id="IPR001341">
    <property type="entry name" value="Asp_kinase"/>
</dbReference>
<dbReference type="InterPro" id="IPR018042">
    <property type="entry name" value="Aspartate_kinase_CS"/>
</dbReference>
<dbReference type="GO" id="GO:0009089">
    <property type="term" value="P:lysine biosynthetic process via diaminopimelate"/>
    <property type="evidence" value="ECO:0007669"/>
    <property type="project" value="UniProtKB-UniPathway"/>
</dbReference>
<dbReference type="GO" id="GO:0005524">
    <property type="term" value="F:ATP binding"/>
    <property type="evidence" value="ECO:0007669"/>
    <property type="project" value="UniProtKB-KW"/>
</dbReference>
<feature type="binding site" evidence="10">
    <location>
        <begin position="221"/>
        <end position="222"/>
    </location>
    <ligand>
        <name>ATP</name>
        <dbReference type="ChEBI" id="CHEBI:30616"/>
    </ligand>
</feature>
<evidence type="ECO:0000313" key="16">
    <source>
        <dbReference type="Proteomes" id="UP000051999"/>
    </source>
</evidence>
<dbReference type="PIRSF" id="PIRSF000726">
    <property type="entry name" value="Asp_kin"/>
    <property type="match status" value="1"/>
</dbReference>
<evidence type="ECO:0000256" key="1">
    <source>
        <dbReference type="ARBA" id="ARBA00003121"/>
    </source>
</evidence>
<dbReference type="Gene3D" id="1.20.120.1320">
    <property type="entry name" value="Aspartokinase, catalytic domain"/>
    <property type="match status" value="1"/>
</dbReference>
<evidence type="ECO:0000256" key="2">
    <source>
        <dbReference type="ARBA" id="ARBA00004766"/>
    </source>
</evidence>
<dbReference type="Pfam" id="PF22468">
    <property type="entry name" value="ACT_9"/>
    <property type="match status" value="1"/>
</dbReference>
<dbReference type="PROSITE" id="PS00324">
    <property type="entry name" value="ASPARTOKINASE"/>
    <property type="match status" value="1"/>
</dbReference>
<evidence type="ECO:0000256" key="7">
    <source>
        <dbReference type="ARBA" id="ARBA00022840"/>
    </source>
</evidence>
<dbReference type="OrthoDB" id="9799110at2"/>
<dbReference type="Gene3D" id="3.30.2130.10">
    <property type="entry name" value="VC0802-like"/>
    <property type="match status" value="1"/>
</dbReference>
<dbReference type="InterPro" id="IPR042199">
    <property type="entry name" value="AsparK_Bifunc_asparK/hSer_DH"/>
</dbReference>
<dbReference type="InterPro" id="IPR054352">
    <property type="entry name" value="ACT_Aspartokinase"/>
</dbReference>
<evidence type="ECO:0000256" key="3">
    <source>
        <dbReference type="ARBA" id="ARBA00010122"/>
    </source>
</evidence>
<dbReference type="STRING" id="1114972.FD35_GL002659"/>
<dbReference type="AlphaFoldDB" id="A0A0R1RCI0"/>
<feature type="binding site" evidence="10">
    <location>
        <position position="151"/>
    </location>
    <ligand>
        <name>substrate</name>
    </ligand>
</feature>
<dbReference type="CDD" id="cd04916">
    <property type="entry name" value="ACT_AKiii-YclM-BS_2"/>
    <property type="match status" value="1"/>
</dbReference>
<feature type="domain" description="Aspartate/glutamate/uridylate kinase" evidence="13">
    <location>
        <begin position="2"/>
        <end position="278"/>
    </location>
</feature>
<dbReference type="GO" id="GO:0005829">
    <property type="term" value="C:cytosol"/>
    <property type="evidence" value="ECO:0007669"/>
    <property type="project" value="TreeGrafter"/>
</dbReference>
<dbReference type="EMBL" id="AZFF01000009">
    <property type="protein sequence ID" value="KRL54321.1"/>
    <property type="molecule type" value="Genomic_DNA"/>
</dbReference>
<evidence type="ECO:0000256" key="5">
    <source>
        <dbReference type="ARBA" id="ARBA00022741"/>
    </source>
</evidence>
<feature type="binding site" evidence="10">
    <location>
        <position position="227"/>
    </location>
    <ligand>
        <name>ATP</name>
        <dbReference type="ChEBI" id="CHEBI:30616"/>
    </ligand>
</feature>
<accession>A0A0R1RCI0</accession>
<dbReference type="InterPro" id="IPR005260">
    <property type="entry name" value="Asp_kin_monofn"/>
</dbReference>
<evidence type="ECO:0000256" key="4">
    <source>
        <dbReference type="ARBA" id="ARBA00022679"/>
    </source>
</evidence>
<dbReference type="SUPFAM" id="SSF53633">
    <property type="entry name" value="Carbamate kinase-like"/>
    <property type="match status" value="1"/>
</dbReference>
<dbReference type="NCBIfam" id="NF006540">
    <property type="entry name" value="PRK09034.1"/>
    <property type="match status" value="1"/>
</dbReference>